<dbReference type="EMBL" id="FOBB01000002">
    <property type="protein sequence ID" value="SEL63617.1"/>
    <property type="molecule type" value="Genomic_DNA"/>
</dbReference>
<gene>
    <name evidence="3" type="ORF">SAMN04488505_102730</name>
</gene>
<dbReference type="GO" id="GO:0008239">
    <property type="term" value="F:dipeptidyl-peptidase activity"/>
    <property type="evidence" value="ECO:0007669"/>
    <property type="project" value="TreeGrafter"/>
</dbReference>
<dbReference type="Proteomes" id="UP000198984">
    <property type="component" value="Unassembled WGS sequence"/>
</dbReference>
<keyword evidence="1" id="KW-0732">Signal</keyword>
<dbReference type="RefSeq" id="WP_089910520.1">
    <property type="nucleotide sequence ID" value="NZ_FOBB01000002.1"/>
</dbReference>
<dbReference type="GO" id="GO:0006508">
    <property type="term" value="P:proteolysis"/>
    <property type="evidence" value="ECO:0007669"/>
    <property type="project" value="InterPro"/>
</dbReference>
<organism evidence="3 4">
    <name type="scientific">Chitinophaga rupis</name>
    <dbReference type="NCBI Taxonomy" id="573321"/>
    <lineage>
        <taxon>Bacteria</taxon>
        <taxon>Pseudomonadati</taxon>
        <taxon>Bacteroidota</taxon>
        <taxon>Chitinophagia</taxon>
        <taxon>Chitinophagales</taxon>
        <taxon>Chitinophagaceae</taxon>
        <taxon>Chitinophaga</taxon>
    </lineage>
</organism>
<evidence type="ECO:0000313" key="3">
    <source>
        <dbReference type="EMBL" id="SEL63617.1"/>
    </source>
</evidence>
<reference evidence="3 4" key="1">
    <citation type="submission" date="2016-10" db="EMBL/GenBank/DDBJ databases">
        <authorList>
            <person name="de Groot N.N."/>
        </authorList>
    </citation>
    <scope>NUCLEOTIDE SEQUENCE [LARGE SCALE GENOMIC DNA]</scope>
    <source>
        <strain evidence="3 4">DSM 21039</strain>
    </source>
</reference>
<dbReference type="SUPFAM" id="SSF82171">
    <property type="entry name" value="DPP6 N-terminal domain-like"/>
    <property type="match status" value="1"/>
</dbReference>
<feature type="domain" description="Peptidase S9 prolyl oligopeptidase catalytic" evidence="2">
    <location>
        <begin position="710"/>
        <end position="888"/>
    </location>
</feature>
<dbReference type="GO" id="GO:0008236">
    <property type="term" value="F:serine-type peptidase activity"/>
    <property type="evidence" value="ECO:0007669"/>
    <property type="project" value="InterPro"/>
</dbReference>
<evidence type="ECO:0000256" key="1">
    <source>
        <dbReference type="SAM" id="SignalP"/>
    </source>
</evidence>
<dbReference type="PANTHER" id="PTHR11731:SF193">
    <property type="entry name" value="DIPEPTIDYL PEPTIDASE 9"/>
    <property type="match status" value="1"/>
</dbReference>
<feature type="chain" id="PRO_5011628479" evidence="1">
    <location>
        <begin position="20"/>
        <end position="916"/>
    </location>
</feature>
<evidence type="ECO:0000259" key="2">
    <source>
        <dbReference type="Pfam" id="PF00326"/>
    </source>
</evidence>
<evidence type="ECO:0000313" key="4">
    <source>
        <dbReference type="Proteomes" id="UP000198984"/>
    </source>
</evidence>
<protein>
    <submittedName>
        <fullName evidence="3">Prolyl oligopeptidase family protein</fullName>
    </submittedName>
</protein>
<dbReference type="InterPro" id="IPR050278">
    <property type="entry name" value="Serine_Prot_S9B/DPPIV"/>
</dbReference>
<dbReference type="SUPFAM" id="SSF53474">
    <property type="entry name" value="alpha/beta-Hydrolases"/>
    <property type="match status" value="1"/>
</dbReference>
<dbReference type="STRING" id="573321.SAMN04488505_102730"/>
<dbReference type="OrthoDB" id="9812921at2"/>
<proteinExistence type="predicted"/>
<dbReference type="Gene3D" id="3.40.50.1820">
    <property type="entry name" value="alpha/beta hydrolase"/>
    <property type="match status" value="1"/>
</dbReference>
<dbReference type="PANTHER" id="PTHR11731">
    <property type="entry name" value="PROTEASE FAMILY S9B,C DIPEPTIDYL-PEPTIDASE IV-RELATED"/>
    <property type="match status" value="1"/>
</dbReference>
<feature type="signal peptide" evidence="1">
    <location>
        <begin position="1"/>
        <end position="19"/>
    </location>
</feature>
<dbReference type="AlphaFoldDB" id="A0A1H7RW28"/>
<accession>A0A1H7RW28</accession>
<dbReference type="Pfam" id="PF00326">
    <property type="entry name" value="Peptidase_S9"/>
    <property type="match status" value="1"/>
</dbReference>
<keyword evidence="4" id="KW-1185">Reference proteome</keyword>
<dbReference type="InterPro" id="IPR029058">
    <property type="entry name" value="AB_hydrolase_fold"/>
</dbReference>
<sequence>MKRNCIFFFLIFLSTNLLAQATDTEKIKKTIIDTAAISTWTCLGDNLTISNNGKYFDYDIKNQPFSNNTLVIQATGSSWKKECIGAVNVSFSKDSKTFVFMTSDTLSFLKLGTSNLWRIPKVISQKQPQADKGKWLAYQLKGDSMVLVLRNLLTGAERRYIHVKDYEFDNNANVLLLTIFSCQDKTTSLQWVNLADLNTKNIWTSFDSSHQDTKVVNYKLDYTGTQAAFIVQENRDEIKVNTIWYYKNGQPKAVIKATNFSPGISAGLSISNTLLNFSKDSRYIYFRLQSPWTSITEPGGTNVDIWSYKDTILQSTQLLTLKPITYTAVINTNSDYVVRLEREHEKIIATPITGDFVVTKIDTAGDRFWMGEFYGNSISPKWLVSLKDGSSKSIPTKGYSLFYFSPAGKYLIYYDLKAGSFYSCDLNTGKTVNISREIPADLLAEDNMFMHREPASIPKFPVGIAGWQENDEALFIYDNYDIWKLDPSGNGFPINITNGYGKLKNMKFRIVNETDIFYDAVVYKKNSILLLTAFNVNNKYNGFYYKQSNKSGNPQLLSMGPYTLFYYPGQVPGLDHSFDNGMAPLKAQDVNIWIVKRQTAADAPNYFLTKDFVNYKPLTTLQPQKAYNWLSAELVSWKQLDSIPTEGILYKPENFDPNKRYPVIFNYYQQMSGRLYQFPAPELMSANIDIAWFVSRGYLVFTPDIHYTFGRMGQSAYNSIVAAAQWLSRLSYVDSKHIGINGHSFAGFETNYIVTHTDLFAAALEGAGTSNWISSSLQLAGKAYSESSRLPSLENQIGKTLWDDPNLYIENSPVLKADKVTTPLIIFHSKSDDAVPWQQAVEMFIALRRLEKPAWMLQYDDGNHGVWGNDRIDFSIRVTQFFDHYLKNTPAPRWMTQGIPARLKGIDNGYELEYKN</sequence>
<dbReference type="InterPro" id="IPR001375">
    <property type="entry name" value="Peptidase_S9_cat"/>
</dbReference>
<name>A0A1H7RW28_9BACT</name>